<sequence>LISDETFLYLRYIFLYTCNPIVILFGLGSNIVNIIVFTKMGLKDGVTVSLFSLTISDFAFLLISAIITSTNIVINFPQVAPQTINLPDVAYASFWYSMVFYDTSMLIRVYTAVARACCVAIPLTFRNTFTKSVTVYSVGGVFSAALVTRVPMLACQGFQSVFDGKTNITKSVLYFTSLRPAAFAVNDIVNRNIITWGAISLVLTSLFVLNNGKFLHKLKISLSSSGNSNSFLVGRDLQVLRVVIIVSIIFIVCTSPQAVSGVVRRLVPDYNTGGRYGDVFLVTSIIFDIGSYLNSSLNFFVYYNFNTKFRQVSRRLLIISKTGED</sequence>
<feature type="non-terminal residue" evidence="7">
    <location>
        <position position="1"/>
    </location>
</feature>
<dbReference type="PANTHER" id="PTHR46641">
    <property type="entry name" value="FMRFAMIDE RECEPTOR-RELATED"/>
    <property type="match status" value="1"/>
</dbReference>
<dbReference type="PROSITE" id="PS50262">
    <property type="entry name" value="G_PROTEIN_RECEP_F1_2"/>
    <property type="match status" value="1"/>
</dbReference>
<evidence type="ECO:0000256" key="1">
    <source>
        <dbReference type="ARBA" id="ARBA00004370"/>
    </source>
</evidence>
<feature type="transmembrane region" description="Helical" evidence="5">
    <location>
        <begin position="133"/>
        <end position="154"/>
    </location>
</feature>
<keyword evidence="4 5" id="KW-0472">Membrane</keyword>
<dbReference type="Gene3D" id="1.20.1070.10">
    <property type="entry name" value="Rhodopsin 7-helix transmembrane proteins"/>
    <property type="match status" value="1"/>
</dbReference>
<keyword evidence="8" id="KW-1185">Reference proteome</keyword>
<proteinExistence type="predicted"/>
<name>A0AAV2HGT4_LYMST</name>
<comment type="caution">
    <text evidence="7">The sequence shown here is derived from an EMBL/GenBank/DDBJ whole genome shotgun (WGS) entry which is preliminary data.</text>
</comment>
<dbReference type="AlphaFoldDB" id="A0AAV2HGT4"/>
<dbReference type="EMBL" id="CAXITT010000095">
    <property type="protein sequence ID" value="CAL1531684.1"/>
    <property type="molecule type" value="Genomic_DNA"/>
</dbReference>
<protein>
    <recommendedName>
        <fullName evidence="6">G-protein coupled receptors family 1 profile domain-containing protein</fullName>
    </recommendedName>
</protein>
<reference evidence="7 8" key="1">
    <citation type="submission" date="2024-04" db="EMBL/GenBank/DDBJ databases">
        <authorList>
            <consortium name="Genoscope - CEA"/>
            <person name="William W."/>
        </authorList>
    </citation>
    <scope>NUCLEOTIDE SEQUENCE [LARGE SCALE GENOMIC DNA]</scope>
</reference>
<dbReference type="GO" id="GO:0004930">
    <property type="term" value="F:G protein-coupled receptor activity"/>
    <property type="evidence" value="ECO:0007669"/>
    <property type="project" value="InterPro"/>
</dbReference>
<dbReference type="InterPro" id="IPR017452">
    <property type="entry name" value="GPCR_Rhodpsn_7TM"/>
</dbReference>
<dbReference type="PANTHER" id="PTHR46641:SF2">
    <property type="entry name" value="FMRFAMIDE RECEPTOR"/>
    <property type="match status" value="1"/>
</dbReference>
<feature type="transmembrane region" description="Helical" evidence="5">
    <location>
        <begin position="193"/>
        <end position="209"/>
    </location>
</feature>
<evidence type="ECO:0000256" key="3">
    <source>
        <dbReference type="ARBA" id="ARBA00022989"/>
    </source>
</evidence>
<feature type="transmembrane region" description="Helical" evidence="5">
    <location>
        <begin position="279"/>
        <end position="305"/>
    </location>
</feature>
<dbReference type="GO" id="GO:0016020">
    <property type="term" value="C:membrane"/>
    <property type="evidence" value="ECO:0007669"/>
    <property type="project" value="UniProtKB-SubCell"/>
</dbReference>
<accession>A0AAV2HGT4</accession>
<dbReference type="InterPro" id="IPR000276">
    <property type="entry name" value="GPCR_Rhodpsn"/>
</dbReference>
<evidence type="ECO:0000313" key="8">
    <source>
        <dbReference type="Proteomes" id="UP001497497"/>
    </source>
</evidence>
<organism evidence="7 8">
    <name type="scientific">Lymnaea stagnalis</name>
    <name type="common">Great pond snail</name>
    <name type="synonym">Helix stagnalis</name>
    <dbReference type="NCBI Taxonomy" id="6523"/>
    <lineage>
        <taxon>Eukaryota</taxon>
        <taxon>Metazoa</taxon>
        <taxon>Spiralia</taxon>
        <taxon>Lophotrochozoa</taxon>
        <taxon>Mollusca</taxon>
        <taxon>Gastropoda</taxon>
        <taxon>Heterobranchia</taxon>
        <taxon>Euthyneura</taxon>
        <taxon>Panpulmonata</taxon>
        <taxon>Hygrophila</taxon>
        <taxon>Lymnaeoidea</taxon>
        <taxon>Lymnaeidae</taxon>
        <taxon>Lymnaea</taxon>
    </lineage>
</organism>
<feature type="transmembrane region" description="Helical" evidence="5">
    <location>
        <begin position="94"/>
        <end position="121"/>
    </location>
</feature>
<dbReference type="PRINTS" id="PR00237">
    <property type="entry name" value="GPCRRHODOPSN"/>
</dbReference>
<feature type="transmembrane region" description="Helical" evidence="5">
    <location>
        <begin position="239"/>
        <end position="259"/>
    </location>
</feature>
<evidence type="ECO:0000313" key="7">
    <source>
        <dbReference type="EMBL" id="CAL1531684.1"/>
    </source>
</evidence>
<comment type="subcellular location">
    <subcellularLocation>
        <location evidence="1">Membrane</location>
    </subcellularLocation>
</comment>
<dbReference type="SUPFAM" id="SSF81321">
    <property type="entry name" value="Family A G protein-coupled receptor-like"/>
    <property type="match status" value="1"/>
</dbReference>
<evidence type="ECO:0000256" key="4">
    <source>
        <dbReference type="ARBA" id="ARBA00023136"/>
    </source>
</evidence>
<feature type="domain" description="G-protein coupled receptors family 1 profile" evidence="6">
    <location>
        <begin position="28"/>
        <end position="302"/>
    </location>
</feature>
<keyword evidence="2 5" id="KW-0812">Transmembrane</keyword>
<evidence type="ECO:0000259" key="6">
    <source>
        <dbReference type="PROSITE" id="PS50262"/>
    </source>
</evidence>
<dbReference type="InterPro" id="IPR052954">
    <property type="entry name" value="GPCR-Ligand_Int"/>
</dbReference>
<dbReference type="Proteomes" id="UP001497497">
    <property type="component" value="Unassembled WGS sequence"/>
</dbReference>
<evidence type="ECO:0000256" key="2">
    <source>
        <dbReference type="ARBA" id="ARBA00022692"/>
    </source>
</evidence>
<feature type="transmembrane region" description="Helical" evidence="5">
    <location>
        <begin position="12"/>
        <end position="36"/>
    </location>
</feature>
<keyword evidence="3 5" id="KW-1133">Transmembrane helix</keyword>
<gene>
    <name evidence="7" type="ORF">GSLYS_00005779001</name>
</gene>
<evidence type="ECO:0000256" key="5">
    <source>
        <dbReference type="SAM" id="Phobius"/>
    </source>
</evidence>
<feature type="transmembrane region" description="Helical" evidence="5">
    <location>
        <begin position="48"/>
        <end position="74"/>
    </location>
</feature>